<evidence type="ECO:0000256" key="9">
    <source>
        <dbReference type="RuleBase" id="RU365068"/>
    </source>
</evidence>
<evidence type="ECO:0000256" key="3">
    <source>
        <dbReference type="ARBA" id="ARBA00022552"/>
    </source>
</evidence>
<dbReference type="PANTHER" id="PTHR24031">
    <property type="entry name" value="RNA HELICASE"/>
    <property type="match status" value="1"/>
</dbReference>
<dbReference type="InterPro" id="IPR001650">
    <property type="entry name" value="Helicase_C-like"/>
</dbReference>
<comment type="subcellular location">
    <subcellularLocation>
        <location evidence="1">Nucleus</location>
        <location evidence="1">Nucleolus</location>
    </subcellularLocation>
</comment>
<evidence type="ECO:0000256" key="6">
    <source>
        <dbReference type="ARBA" id="ARBA00022806"/>
    </source>
</evidence>
<dbReference type="GO" id="GO:0003724">
    <property type="term" value="F:RNA helicase activity"/>
    <property type="evidence" value="ECO:0007669"/>
    <property type="project" value="UniProtKB-EC"/>
</dbReference>
<keyword evidence="2" id="KW-0690">Ribosome biogenesis</keyword>
<feature type="region of interest" description="Disordered" evidence="10">
    <location>
        <begin position="648"/>
        <end position="668"/>
    </location>
</feature>
<comment type="catalytic activity">
    <reaction evidence="9">
        <text>ATP + H2O = ADP + phosphate + H(+)</text>
        <dbReference type="Rhea" id="RHEA:13065"/>
        <dbReference type="ChEBI" id="CHEBI:15377"/>
        <dbReference type="ChEBI" id="CHEBI:15378"/>
        <dbReference type="ChEBI" id="CHEBI:30616"/>
        <dbReference type="ChEBI" id="CHEBI:43474"/>
        <dbReference type="ChEBI" id="CHEBI:456216"/>
        <dbReference type="EC" id="3.6.4.13"/>
    </reaction>
</comment>
<evidence type="ECO:0000259" key="12">
    <source>
        <dbReference type="PROSITE" id="PS51194"/>
    </source>
</evidence>
<feature type="compositionally biased region" description="Polar residues" evidence="10">
    <location>
        <begin position="650"/>
        <end position="668"/>
    </location>
</feature>
<dbReference type="CDD" id="cd17941">
    <property type="entry name" value="DEADc_DDX10"/>
    <property type="match status" value="1"/>
</dbReference>
<feature type="region of interest" description="Disordered" evidence="10">
    <location>
        <begin position="515"/>
        <end position="591"/>
    </location>
</feature>
<feature type="compositionally biased region" description="Polar residues" evidence="10">
    <location>
        <begin position="1"/>
        <end position="12"/>
    </location>
</feature>
<feature type="domain" description="Helicase C-terminal" evidence="12">
    <location>
        <begin position="280"/>
        <end position="452"/>
    </location>
</feature>
<comment type="caution">
    <text evidence="13">The sequence shown here is derived from an EMBL/GenBank/DDBJ whole genome shotgun (WGS) entry which is preliminary data.</text>
</comment>
<dbReference type="InterPro" id="IPR011545">
    <property type="entry name" value="DEAD/DEAH_box_helicase_dom"/>
</dbReference>
<comment type="similarity">
    <text evidence="9">Belongs to the DEAD box helicase family.</text>
</comment>
<feature type="compositionally biased region" description="Basic residues" evidence="10">
    <location>
        <begin position="759"/>
        <end position="768"/>
    </location>
</feature>
<keyword evidence="3" id="KW-0698">rRNA processing</keyword>
<evidence type="ECO:0000256" key="1">
    <source>
        <dbReference type="ARBA" id="ARBA00004604"/>
    </source>
</evidence>
<evidence type="ECO:0000313" key="13">
    <source>
        <dbReference type="EMBL" id="KAF5348907.1"/>
    </source>
</evidence>
<evidence type="ECO:0000256" key="2">
    <source>
        <dbReference type="ARBA" id="ARBA00022517"/>
    </source>
</evidence>
<dbReference type="SMART" id="SM01178">
    <property type="entry name" value="DUF4217"/>
    <property type="match status" value="1"/>
</dbReference>
<feature type="region of interest" description="Disordered" evidence="10">
    <location>
        <begin position="730"/>
        <end position="852"/>
    </location>
</feature>
<evidence type="ECO:0000256" key="4">
    <source>
        <dbReference type="ARBA" id="ARBA00022741"/>
    </source>
</evidence>
<keyword evidence="5 9" id="KW-0378">Hydrolase</keyword>
<dbReference type="OrthoDB" id="10259640at2759"/>
<dbReference type="EC" id="3.6.4.13" evidence="9"/>
<dbReference type="PROSITE" id="PS51192">
    <property type="entry name" value="HELICASE_ATP_BIND_1"/>
    <property type="match status" value="1"/>
</dbReference>
<evidence type="ECO:0000313" key="14">
    <source>
        <dbReference type="Proteomes" id="UP000559027"/>
    </source>
</evidence>
<reference evidence="13 14" key="1">
    <citation type="journal article" date="2020" name="ISME J.">
        <title>Uncovering the hidden diversity of litter-decomposition mechanisms in mushroom-forming fungi.</title>
        <authorList>
            <person name="Floudas D."/>
            <person name="Bentzer J."/>
            <person name="Ahren D."/>
            <person name="Johansson T."/>
            <person name="Persson P."/>
            <person name="Tunlid A."/>
        </authorList>
    </citation>
    <scope>NUCLEOTIDE SEQUENCE [LARGE SCALE GENOMIC DNA]</scope>
    <source>
        <strain evidence="13 14">CBS 146.42</strain>
    </source>
</reference>
<dbReference type="PROSITE" id="PS00039">
    <property type="entry name" value="DEAD_ATP_HELICASE"/>
    <property type="match status" value="1"/>
</dbReference>
<dbReference type="GO" id="GO:0003723">
    <property type="term" value="F:RNA binding"/>
    <property type="evidence" value="ECO:0007669"/>
    <property type="project" value="UniProtKB-UniRule"/>
</dbReference>
<protein>
    <recommendedName>
        <fullName evidence="9">ATP-dependent RNA helicase</fullName>
        <ecNumber evidence="9">3.6.4.13</ecNumber>
    </recommendedName>
</protein>
<gene>
    <name evidence="13" type="ORF">D9756_009812</name>
</gene>
<dbReference type="Pfam" id="PF00271">
    <property type="entry name" value="Helicase_C"/>
    <property type="match status" value="1"/>
</dbReference>
<keyword evidence="14" id="KW-1185">Reference proteome</keyword>
<dbReference type="GO" id="GO:0016787">
    <property type="term" value="F:hydrolase activity"/>
    <property type="evidence" value="ECO:0007669"/>
    <property type="project" value="UniProtKB-KW"/>
</dbReference>
<comment type="domain">
    <text evidence="9">The Q motif is unique to and characteristic of the DEAD box family of RNA helicases and controls ATP binding and hydrolysis.</text>
</comment>
<evidence type="ECO:0000256" key="7">
    <source>
        <dbReference type="ARBA" id="ARBA00022840"/>
    </source>
</evidence>
<dbReference type="SUPFAM" id="SSF52540">
    <property type="entry name" value="P-loop containing nucleoside triphosphate hydrolases"/>
    <property type="match status" value="1"/>
</dbReference>
<evidence type="ECO:0000259" key="11">
    <source>
        <dbReference type="PROSITE" id="PS51192"/>
    </source>
</evidence>
<dbReference type="GO" id="GO:0005730">
    <property type="term" value="C:nucleolus"/>
    <property type="evidence" value="ECO:0007669"/>
    <property type="project" value="UniProtKB-SubCell"/>
</dbReference>
<keyword evidence="4 9" id="KW-0547">Nucleotide-binding</keyword>
<dbReference type="InterPro" id="IPR025313">
    <property type="entry name" value="SPB4-like_CTE"/>
</dbReference>
<feature type="compositionally biased region" description="Basic residues" evidence="10">
    <location>
        <begin position="13"/>
        <end position="33"/>
    </location>
</feature>
<dbReference type="Pfam" id="PF13959">
    <property type="entry name" value="CTE_SPB4"/>
    <property type="match status" value="1"/>
</dbReference>
<dbReference type="EMBL" id="JAACJO010000018">
    <property type="protein sequence ID" value="KAF5348907.1"/>
    <property type="molecule type" value="Genomic_DNA"/>
</dbReference>
<evidence type="ECO:0000256" key="8">
    <source>
        <dbReference type="ARBA" id="ARBA00022884"/>
    </source>
</evidence>
<feature type="compositionally biased region" description="Basic and acidic residues" evidence="10">
    <location>
        <begin position="731"/>
        <end position="758"/>
    </location>
</feature>
<keyword evidence="7 9" id="KW-0067">ATP-binding</keyword>
<dbReference type="SMART" id="SM00490">
    <property type="entry name" value="HELICc"/>
    <property type="match status" value="1"/>
</dbReference>
<dbReference type="CDD" id="cd18787">
    <property type="entry name" value="SF2_C_DEAD"/>
    <property type="match status" value="1"/>
</dbReference>
<proteinExistence type="inferred from homology"/>
<feature type="region of interest" description="Disordered" evidence="10">
    <location>
        <begin position="1"/>
        <end position="39"/>
    </location>
</feature>
<dbReference type="InterPro" id="IPR027417">
    <property type="entry name" value="P-loop_NTPase"/>
</dbReference>
<feature type="compositionally biased region" description="Basic and acidic residues" evidence="10">
    <location>
        <begin position="521"/>
        <end position="537"/>
    </location>
</feature>
<organism evidence="13 14">
    <name type="scientific">Leucocoprinus leucothites</name>
    <dbReference type="NCBI Taxonomy" id="201217"/>
    <lineage>
        <taxon>Eukaryota</taxon>
        <taxon>Fungi</taxon>
        <taxon>Dikarya</taxon>
        <taxon>Basidiomycota</taxon>
        <taxon>Agaricomycotina</taxon>
        <taxon>Agaricomycetes</taxon>
        <taxon>Agaricomycetidae</taxon>
        <taxon>Agaricales</taxon>
        <taxon>Agaricineae</taxon>
        <taxon>Agaricaceae</taxon>
        <taxon>Leucocoprinus</taxon>
    </lineage>
</organism>
<sequence>MSEPTGTSSSRQNGRRKLHKKHSKLPVKAGKLKRQTEKQKVEEVDKLALEYSPPDDLKLFTDLPISENTKRGLKKGYFVEMTDIQAKSVPISLKGKDVLGAARTGSGKTLAFLIPVLEMLYRRKWGALDGLGALIISPTRELAVQIFEVLRSIGGYHSFSAGLVIGGKNLKDERDRLSRMNILVATPGRLLQHMDQTVGFDANNLQMLVLDEADRILDMGFQRTLSALLSHLPKSRQTLLFSATQTQSVSDLARLSLKDPVSVGVIAPGESTDNTYIPSTLEQHYVVCELDKKLDVLWSFIKTHLQTKTLVFMSSCKQVRFVFETFCRMHPGMPLIHLHGKQKQSARLTMYNKFTTTKHAVLFATDIAARGLDFPSVDWVVQLDAPEDVETYIHRVGRTARYESKGKGMLMLCPSEEEGMKAALEKKGLEVNKIKIRQSKTQSIENQLQKLAFQDPEIKYLGQRAFVSYLRSIYLQKDKSIFKIDELPVECFAESLGLPGAPKVKFLSKEAMKRRKNASRTIEEAEAEVRKENESLKSTKKVSAPSRQRGGDNDDESNGPQDPSEGSEESDSEGASSGGDQVDEALSVPGKVKKAGAVRTKYDRMFERKNQNILSEHYSKLISHDDASDSEDDFITLKRADHGLDDLDSADQNVSKSPVNNGDHTTTFQEDLAANLSKRKLKMNKAKRTIATGGVNTKLIFDDEGKAHQLYELEDGEKWFEERGGLLGAQEEGKKFAESERTKMRVTDVVDREEAREKKREKKRKRKEREKAINGDDEGGPVAVIEPTEEGDGYVSPEFDLPSESDEEPSSFTPRKRATFEERPASKKRKVDADEDMGDDEELALHLLRQRR</sequence>
<dbReference type="InterPro" id="IPR014001">
    <property type="entry name" value="Helicase_ATP-bd"/>
</dbReference>
<evidence type="ECO:0000256" key="5">
    <source>
        <dbReference type="ARBA" id="ARBA00022801"/>
    </source>
</evidence>
<name>A0A8H5CYH1_9AGAR</name>
<keyword evidence="8 9" id="KW-0694">RNA-binding</keyword>
<dbReference type="Proteomes" id="UP000559027">
    <property type="component" value="Unassembled WGS sequence"/>
</dbReference>
<dbReference type="Pfam" id="PF00270">
    <property type="entry name" value="DEAD"/>
    <property type="match status" value="1"/>
</dbReference>
<dbReference type="Gene3D" id="3.40.50.300">
    <property type="entry name" value="P-loop containing nucleotide triphosphate hydrolases"/>
    <property type="match status" value="2"/>
</dbReference>
<comment type="function">
    <text evidence="9">RNA helicase.</text>
</comment>
<dbReference type="GO" id="GO:0006364">
    <property type="term" value="P:rRNA processing"/>
    <property type="evidence" value="ECO:0007669"/>
    <property type="project" value="UniProtKB-KW"/>
</dbReference>
<feature type="compositionally biased region" description="Acidic residues" evidence="10">
    <location>
        <begin position="833"/>
        <end position="842"/>
    </location>
</feature>
<dbReference type="AlphaFoldDB" id="A0A8H5CYH1"/>
<dbReference type="SMART" id="SM00487">
    <property type="entry name" value="DEXDc"/>
    <property type="match status" value="1"/>
</dbReference>
<evidence type="ECO:0000256" key="10">
    <source>
        <dbReference type="SAM" id="MobiDB-lite"/>
    </source>
</evidence>
<dbReference type="GO" id="GO:0005524">
    <property type="term" value="F:ATP binding"/>
    <property type="evidence" value="ECO:0007669"/>
    <property type="project" value="UniProtKB-UniRule"/>
</dbReference>
<accession>A0A8H5CYH1</accession>
<keyword evidence="6 9" id="KW-0347">Helicase</keyword>
<dbReference type="PROSITE" id="PS51194">
    <property type="entry name" value="HELICASE_CTER"/>
    <property type="match status" value="1"/>
</dbReference>
<dbReference type="InterPro" id="IPR000629">
    <property type="entry name" value="RNA-helicase_DEAD-box_CS"/>
</dbReference>
<feature type="domain" description="Helicase ATP-binding" evidence="11">
    <location>
        <begin position="89"/>
        <end position="263"/>
    </location>
</feature>